<organism evidence="1 2">
    <name type="scientific">Elysia marginata</name>
    <dbReference type="NCBI Taxonomy" id="1093978"/>
    <lineage>
        <taxon>Eukaryota</taxon>
        <taxon>Metazoa</taxon>
        <taxon>Spiralia</taxon>
        <taxon>Lophotrochozoa</taxon>
        <taxon>Mollusca</taxon>
        <taxon>Gastropoda</taxon>
        <taxon>Heterobranchia</taxon>
        <taxon>Euthyneura</taxon>
        <taxon>Panpulmonata</taxon>
        <taxon>Sacoglossa</taxon>
        <taxon>Placobranchoidea</taxon>
        <taxon>Plakobranchidae</taxon>
        <taxon>Elysia</taxon>
    </lineage>
</organism>
<evidence type="ECO:0008006" key="3">
    <source>
        <dbReference type="Google" id="ProtNLM"/>
    </source>
</evidence>
<gene>
    <name evidence="1" type="ORF">ElyMa_000939800</name>
</gene>
<proteinExistence type="predicted"/>
<keyword evidence="2" id="KW-1185">Reference proteome</keyword>
<name>A0AAV4HBT8_9GAST</name>
<evidence type="ECO:0000313" key="1">
    <source>
        <dbReference type="EMBL" id="GFR95276.1"/>
    </source>
</evidence>
<evidence type="ECO:0000313" key="2">
    <source>
        <dbReference type="Proteomes" id="UP000762676"/>
    </source>
</evidence>
<sequence>MTQPCRNRRLHNLIKSITECPLHGEQTAGLVEVVDSGDVRVGDMVEQHGGDERLVMRSFVDDLGQALVIGDQREVQVLDMTVPLVVHHIVQLLGAHEGHARHNTVLHALHGGERARILGMMVPFRQCCVNRD</sequence>
<dbReference type="Proteomes" id="UP000762676">
    <property type="component" value="Unassembled WGS sequence"/>
</dbReference>
<protein>
    <recommendedName>
        <fullName evidence="3">ATPase F1/V1/A1 complex alpha/beta subunit N-terminal domain-containing protein</fullName>
    </recommendedName>
</protein>
<comment type="caution">
    <text evidence="1">The sequence shown here is derived from an EMBL/GenBank/DDBJ whole genome shotgun (WGS) entry which is preliminary data.</text>
</comment>
<reference evidence="1 2" key="1">
    <citation type="journal article" date="2021" name="Elife">
        <title>Chloroplast acquisition without the gene transfer in kleptoplastic sea slugs, Plakobranchus ocellatus.</title>
        <authorList>
            <person name="Maeda T."/>
            <person name="Takahashi S."/>
            <person name="Yoshida T."/>
            <person name="Shimamura S."/>
            <person name="Takaki Y."/>
            <person name="Nagai Y."/>
            <person name="Toyoda A."/>
            <person name="Suzuki Y."/>
            <person name="Arimoto A."/>
            <person name="Ishii H."/>
            <person name="Satoh N."/>
            <person name="Nishiyama T."/>
            <person name="Hasebe M."/>
            <person name="Maruyama T."/>
            <person name="Minagawa J."/>
            <person name="Obokata J."/>
            <person name="Shigenobu S."/>
        </authorList>
    </citation>
    <scope>NUCLEOTIDE SEQUENCE [LARGE SCALE GENOMIC DNA]</scope>
</reference>
<accession>A0AAV4HBT8</accession>
<dbReference type="EMBL" id="BMAT01001912">
    <property type="protein sequence ID" value="GFR95276.1"/>
    <property type="molecule type" value="Genomic_DNA"/>
</dbReference>
<dbReference type="AlphaFoldDB" id="A0AAV4HBT8"/>